<gene>
    <name evidence="4" type="ORF">M6B38_282355</name>
</gene>
<feature type="repeat" description="ANK" evidence="1">
    <location>
        <begin position="122"/>
        <end position="154"/>
    </location>
</feature>
<dbReference type="Proteomes" id="UP001140949">
    <property type="component" value="Unassembled WGS sequence"/>
</dbReference>
<dbReference type="SMART" id="SM00248">
    <property type="entry name" value="ANK"/>
    <property type="match status" value="6"/>
</dbReference>
<dbReference type="PANTHER" id="PTHR46224:SF6">
    <property type="entry name" value="ANKYRIN REPEAT FAMILY PROTEIN"/>
    <property type="match status" value="1"/>
</dbReference>
<accession>A0AAX6I1H1</accession>
<dbReference type="SMART" id="SM00028">
    <property type="entry name" value="TPR"/>
    <property type="match status" value="3"/>
</dbReference>
<reference evidence="4" key="2">
    <citation type="submission" date="2023-04" db="EMBL/GenBank/DDBJ databases">
        <authorList>
            <person name="Bruccoleri R.E."/>
            <person name="Oakeley E.J."/>
            <person name="Faust A.-M."/>
            <person name="Dessus-Babus S."/>
            <person name="Altorfer M."/>
            <person name="Burckhardt D."/>
            <person name="Oertli M."/>
            <person name="Naumann U."/>
            <person name="Petersen F."/>
            <person name="Wong J."/>
        </authorList>
    </citation>
    <scope>NUCLEOTIDE SEQUENCE</scope>
    <source>
        <strain evidence="4">GSM-AAB239-AS_SAM_17_03QT</strain>
        <tissue evidence="4">Leaf</tissue>
    </source>
</reference>
<dbReference type="InterPro" id="IPR002110">
    <property type="entry name" value="Ankyrin_rpt"/>
</dbReference>
<dbReference type="PRINTS" id="PR01415">
    <property type="entry name" value="ANKYRIN"/>
</dbReference>
<feature type="repeat" description="ANK" evidence="1">
    <location>
        <begin position="89"/>
        <end position="121"/>
    </location>
</feature>
<feature type="repeat" description="ANK" evidence="1">
    <location>
        <begin position="219"/>
        <end position="251"/>
    </location>
</feature>
<dbReference type="InterPro" id="IPR011990">
    <property type="entry name" value="TPR-like_helical_dom_sf"/>
</dbReference>
<dbReference type="Gene3D" id="1.25.40.10">
    <property type="entry name" value="Tetratricopeptide repeat domain"/>
    <property type="match status" value="1"/>
</dbReference>
<keyword evidence="2" id="KW-0802">TPR repeat</keyword>
<keyword evidence="1" id="KW-0040">ANK repeat</keyword>
<dbReference type="SUPFAM" id="SSF48452">
    <property type="entry name" value="TPR-like"/>
    <property type="match status" value="1"/>
</dbReference>
<evidence type="ECO:0000259" key="3">
    <source>
        <dbReference type="Pfam" id="PF25575"/>
    </source>
</evidence>
<feature type="repeat" description="TPR" evidence="2">
    <location>
        <begin position="332"/>
        <end position="365"/>
    </location>
</feature>
<dbReference type="PROSITE" id="PS50005">
    <property type="entry name" value="TPR"/>
    <property type="match status" value="2"/>
</dbReference>
<evidence type="ECO:0000256" key="1">
    <source>
        <dbReference type="PROSITE-ProRule" id="PRU00023"/>
    </source>
</evidence>
<feature type="repeat" description="ANK" evidence="1">
    <location>
        <begin position="55"/>
        <end position="88"/>
    </location>
</feature>
<keyword evidence="5" id="KW-1185">Reference proteome</keyword>
<dbReference type="Gene3D" id="1.25.40.20">
    <property type="entry name" value="Ankyrin repeat-containing domain"/>
    <property type="match status" value="2"/>
</dbReference>
<dbReference type="InterPro" id="IPR019734">
    <property type="entry name" value="TPR_rpt"/>
</dbReference>
<dbReference type="PROSITE" id="PS50297">
    <property type="entry name" value="ANK_REP_REGION"/>
    <property type="match status" value="6"/>
</dbReference>
<evidence type="ECO:0000313" key="4">
    <source>
        <dbReference type="EMBL" id="KAJ6846604.1"/>
    </source>
</evidence>
<dbReference type="InterPro" id="IPR058209">
    <property type="entry name" value="TPR_BSK1_C"/>
</dbReference>
<dbReference type="SUPFAM" id="SSF48403">
    <property type="entry name" value="Ankyrin repeat"/>
    <property type="match status" value="1"/>
</dbReference>
<dbReference type="EMBL" id="JANAVB010005597">
    <property type="protein sequence ID" value="KAJ6846604.1"/>
    <property type="molecule type" value="Genomic_DNA"/>
</dbReference>
<sequence length="464" mass="50211">MASDAASALAVREKVKNFLDAAKTGNLDLFKKLAMQLVEEGKGLAKTVADVKDANNRTALHFAAREGRMEVCRFLLEELNLDVDVKDDDGETPLLHASRQGHFLIAQYLLEKGADPSASSELGASSLHHAAGIGNIELLNLLLSKGVDVELHSDSGTPLIWAAGHGQQEAVKILLEHRANPNGETDDGITPLLSAVAAGSLPCVEILVQAGANPNIKAGGTTPLHIAADLGSKEIISLLLKAGADPNTFDEDGQKAIQTAGLRGNREVVEILFPLTTPIQAISNWSVDGIVKTMESEARKEQESTKQPEMPRSTNLQRPELVEVTPEMKQRSLEAKARGEEAFRREDYAMAIDAYTQAIDLDPNEGTLLSNRSLCWLRLGQADKALSDAKACRVLRPDWAKACYREGAALLLLQRFDEAASAFYEGVQLDPKNKALVQAFRDAVDAGRKFHGTDKGKKIDNTRS</sequence>
<name>A0AAX6I1H1_IRIPA</name>
<organism evidence="4 5">
    <name type="scientific">Iris pallida</name>
    <name type="common">Sweet iris</name>
    <dbReference type="NCBI Taxonomy" id="29817"/>
    <lineage>
        <taxon>Eukaryota</taxon>
        <taxon>Viridiplantae</taxon>
        <taxon>Streptophyta</taxon>
        <taxon>Embryophyta</taxon>
        <taxon>Tracheophyta</taxon>
        <taxon>Spermatophyta</taxon>
        <taxon>Magnoliopsida</taxon>
        <taxon>Liliopsida</taxon>
        <taxon>Asparagales</taxon>
        <taxon>Iridaceae</taxon>
        <taxon>Iridoideae</taxon>
        <taxon>Irideae</taxon>
        <taxon>Iris</taxon>
    </lineage>
</organism>
<reference evidence="4" key="1">
    <citation type="journal article" date="2023" name="GigaByte">
        <title>Genome assembly of the bearded iris, Iris pallida Lam.</title>
        <authorList>
            <person name="Bruccoleri R.E."/>
            <person name="Oakeley E.J."/>
            <person name="Faust A.M.E."/>
            <person name="Altorfer M."/>
            <person name="Dessus-Babus S."/>
            <person name="Burckhardt D."/>
            <person name="Oertli M."/>
            <person name="Naumann U."/>
            <person name="Petersen F."/>
            <person name="Wong J."/>
        </authorList>
    </citation>
    <scope>NUCLEOTIDE SEQUENCE</scope>
    <source>
        <strain evidence="4">GSM-AAB239-AS_SAM_17_03QT</strain>
    </source>
</reference>
<comment type="caution">
    <text evidence="4">The sequence shown here is derived from an EMBL/GenBank/DDBJ whole genome shotgun (WGS) entry which is preliminary data.</text>
</comment>
<dbReference type="AlphaFoldDB" id="A0AAX6I1H1"/>
<dbReference type="Pfam" id="PF25575">
    <property type="entry name" value="TPR_BSK1_C"/>
    <property type="match status" value="1"/>
</dbReference>
<protein>
    <submittedName>
        <fullName evidence="4">Ankyrin repeat protein</fullName>
    </submittedName>
</protein>
<evidence type="ECO:0000256" key="2">
    <source>
        <dbReference type="PROSITE-ProRule" id="PRU00339"/>
    </source>
</evidence>
<proteinExistence type="predicted"/>
<dbReference type="InterPro" id="IPR036770">
    <property type="entry name" value="Ankyrin_rpt-contain_sf"/>
</dbReference>
<dbReference type="PROSITE" id="PS50088">
    <property type="entry name" value="ANK_REPEAT"/>
    <property type="match status" value="6"/>
</dbReference>
<feature type="repeat" description="ANK" evidence="1">
    <location>
        <begin position="187"/>
        <end position="219"/>
    </location>
</feature>
<dbReference type="Pfam" id="PF12796">
    <property type="entry name" value="Ank_2"/>
    <property type="match status" value="3"/>
</dbReference>
<dbReference type="PANTHER" id="PTHR46224">
    <property type="entry name" value="ANKYRIN REPEAT FAMILY PROTEIN"/>
    <property type="match status" value="1"/>
</dbReference>
<feature type="repeat" description="TPR" evidence="2">
    <location>
        <begin position="400"/>
        <end position="433"/>
    </location>
</feature>
<evidence type="ECO:0000313" key="5">
    <source>
        <dbReference type="Proteomes" id="UP001140949"/>
    </source>
</evidence>
<feature type="repeat" description="ANK" evidence="1">
    <location>
        <begin position="154"/>
        <end position="186"/>
    </location>
</feature>
<feature type="domain" description="Serine/threonine-protein kinase BSK1-like TPR repeats" evidence="3">
    <location>
        <begin position="325"/>
        <end position="404"/>
    </location>
</feature>
<dbReference type="InterPro" id="IPR051616">
    <property type="entry name" value="Cul2-RING_E3_ligase_SR"/>
</dbReference>